<dbReference type="SUPFAM" id="SSF47336">
    <property type="entry name" value="ACP-like"/>
    <property type="match status" value="1"/>
</dbReference>
<dbReference type="Gene3D" id="3.90.180.10">
    <property type="entry name" value="Medium-chain alcohol dehydrogenases, catalytic domain"/>
    <property type="match status" value="1"/>
</dbReference>
<dbReference type="Pfam" id="PF00109">
    <property type="entry name" value="ketoacyl-synt"/>
    <property type="match status" value="1"/>
</dbReference>
<dbReference type="InterPro" id="IPR020806">
    <property type="entry name" value="PKS_PP-bd"/>
</dbReference>
<protein>
    <submittedName>
        <fullName evidence="15">Erythronolide synthase, modules 3 and 4</fullName>
        <ecNumber evidence="15">2.3.1.94</ecNumber>
    </submittedName>
</protein>
<feature type="domain" description="PKS/mFAS DH" evidence="14">
    <location>
        <begin position="895"/>
        <end position="1177"/>
    </location>
</feature>
<feature type="region of interest" description="C-terminal hotdog fold" evidence="10">
    <location>
        <begin position="1027"/>
        <end position="1177"/>
    </location>
</feature>
<name>A0A5K1I5U9_9GAMM</name>
<dbReference type="PANTHER" id="PTHR43775:SF37">
    <property type="entry name" value="SI:DKEY-61P9.11"/>
    <property type="match status" value="1"/>
</dbReference>
<dbReference type="InterPro" id="IPR016039">
    <property type="entry name" value="Thiolase-like"/>
</dbReference>
<dbReference type="InterPro" id="IPR042104">
    <property type="entry name" value="PKS_dehydratase_sf"/>
</dbReference>
<dbReference type="Pfam" id="PF16197">
    <property type="entry name" value="KAsynt_C_assoc"/>
    <property type="match status" value="1"/>
</dbReference>
<dbReference type="FunFam" id="3.40.47.10:FF:000019">
    <property type="entry name" value="Polyketide synthase type I"/>
    <property type="match status" value="1"/>
</dbReference>
<keyword evidence="5 15" id="KW-0808">Transferase</keyword>
<dbReference type="RefSeq" id="WP_151443498.1">
    <property type="nucleotide sequence ID" value="NZ_CABVOU010000033.1"/>
</dbReference>
<dbReference type="Gene3D" id="3.40.47.10">
    <property type="match status" value="1"/>
</dbReference>
<dbReference type="GO" id="GO:0047879">
    <property type="term" value="F:erythronolide synthase activity"/>
    <property type="evidence" value="ECO:0007669"/>
    <property type="project" value="UniProtKB-EC"/>
</dbReference>
<dbReference type="SMART" id="SM00823">
    <property type="entry name" value="PKS_PP"/>
    <property type="match status" value="1"/>
</dbReference>
<dbReference type="InterPro" id="IPR020843">
    <property type="entry name" value="ER"/>
</dbReference>
<dbReference type="CDD" id="cd00833">
    <property type="entry name" value="PKS"/>
    <property type="match status" value="1"/>
</dbReference>
<dbReference type="Gene3D" id="3.40.50.720">
    <property type="entry name" value="NAD(P)-binding Rossmann-like Domain"/>
    <property type="match status" value="3"/>
</dbReference>
<dbReference type="InterPro" id="IPR050091">
    <property type="entry name" value="PKS_NRPS_Biosynth_Enz"/>
</dbReference>
<dbReference type="SUPFAM" id="SSF50129">
    <property type="entry name" value="GroES-like"/>
    <property type="match status" value="1"/>
</dbReference>
<dbReference type="InterPro" id="IPR036736">
    <property type="entry name" value="ACP-like_sf"/>
</dbReference>
<dbReference type="InterPro" id="IPR020807">
    <property type="entry name" value="PKS_DH"/>
</dbReference>
<dbReference type="InterPro" id="IPR049900">
    <property type="entry name" value="PKS_mFAS_DH"/>
</dbReference>
<dbReference type="SUPFAM" id="SSF53335">
    <property type="entry name" value="S-adenosyl-L-methionine-dependent methyltransferases"/>
    <property type="match status" value="1"/>
</dbReference>
<dbReference type="PROSITE" id="PS52019">
    <property type="entry name" value="PKS_MFAS_DH"/>
    <property type="match status" value="1"/>
</dbReference>
<dbReference type="Gene3D" id="3.40.366.10">
    <property type="entry name" value="Malonyl-Coenzyme A Acyl Carrier Protein, domain 2"/>
    <property type="match status" value="1"/>
</dbReference>
<dbReference type="GO" id="GO:0006633">
    <property type="term" value="P:fatty acid biosynthetic process"/>
    <property type="evidence" value="ECO:0007669"/>
    <property type="project" value="UniProtKB-UniPathway"/>
</dbReference>
<evidence type="ECO:0000256" key="8">
    <source>
        <dbReference type="ARBA" id="ARBA00023315"/>
    </source>
</evidence>
<dbReference type="Pfam" id="PF14765">
    <property type="entry name" value="PS-DH"/>
    <property type="match status" value="1"/>
</dbReference>
<feature type="compositionally biased region" description="Basic and acidic residues" evidence="11">
    <location>
        <begin position="2484"/>
        <end position="2507"/>
    </location>
</feature>
<evidence type="ECO:0000313" key="16">
    <source>
        <dbReference type="Proteomes" id="UP000326725"/>
    </source>
</evidence>
<dbReference type="EMBL" id="CABVOU010000033">
    <property type="protein sequence ID" value="VVZ95761.1"/>
    <property type="molecule type" value="Genomic_DNA"/>
</dbReference>
<evidence type="ECO:0000256" key="7">
    <source>
        <dbReference type="ARBA" id="ARBA00023268"/>
    </source>
</evidence>
<dbReference type="Gene3D" id="3.10.129.110">
    <property type="entry name" value="Polyketide synthase dehydratase"/>
    <property type="match status" value="1"/>
</dbReference>
<dbReference type="PROSITE" id="PS52004">
    <property type="entry name" value="KS3_2"/>
    <property type="match status" value="1"/>
</dbReference>
<dbReference type="InterPro" id="IPR014043">
    <property type="entry name" value="Acyl_transferase_dom"/>
</dbReference>
<dbReference type="Pfam" id="PF00698">
    <property type="entry name" value="Acyl_transf_1"/>
    <property type="match status" value="1"/>
</dbReference>
<dbReference type="Pfam" id="PF08240">
    <property type="entry name" value="ADH_N"/>
    <property type="match status" value="1"/>
</dbReference>
<proteinExistence type="inferred from homology"/>
<dbReference type="SUPFAM" id="SSF55048">
    <property type="entry name" value="Probable ACP-binding domain of malonyl-CoA ACP transacylase"/>
    <property type="match status" value="1"/>
</dbReference>
<dbReference type="GO" id="GO:0016491">
    <property type="term" value="F:oxidoreductase activity"/>
    <property type="evidence" value="ECO:0007669"/>
    <property type="project" value="InterPro"/>
</dbReference>
<dbReference type="Pfam" id="PF00107">
    <property type="entry name" value="ADH_zinc_N"/>
    <property type="match status" value="1"/>
</dbReference>
<evidence type="ECO:0000256" key="5">
    <source>
        <dbReference type="ARBA" id="ARBA00022679"/>
    </source>
</evidence>
<comment type="similarity">
    <text evidence="2">Belongs to the short-chain dehydrogenases/reductases (SDR) family.</text>
</comment>
<dbReference type="GO" id="GO:0031177">
    <property type="term" value="F:phosphopantetheine binding"/>
    <property type="evidence" value="ECO:0007669"/>
    <property type="project" value="InterPro"/>
</dbReference>
<accession>A0A5K1I5U9</accession>
<evidence type="ECO:0000259" key="13">
    <source>
        <dbReference type="PROSITE" id="PS52004"/>
    </source>
</evidence>
<dbReference type="InterPro" id="IPR013968">
    <property type="entry name" value="PKS_KR"/>
</dbReference>
<dbReference type="GO" id="GO:0004315">
    <property type="term" value="F:3-oxoacyl-[acyl-carrier-protein] synthase activity"/>
    <property type="evidence" value="ECO:0007669"/>
    <property type="project" value="InterPro"/>
</dbReference>
<evidence type="ECO:0000256" key="6">
    <source>
        <dbReference type="ARBA" id="ARBA00022857"/>
    </source>
</evidence>
<keyword evidence="3" id="KW-0596">Phosphopantetheine</keyword>
<dbReference type="InterPro" id="IPR049551">
    <property type="entry name" value="PKS_DH_C"/>
</dbReference>
<dbReference type="InterPro" id="IPR001227">
    <property type="entry name" value="Ac_transferase_dom_sf"/>
</dbReference>
<dbReference type="Proteomes" id="UP000326725">
    <property type="component" value="Unassembled WGS sequence"/>
</dbReference>
<dbReference type="InterPro" id="IPR032821">
    <property type="entry name" value="PKS_assoc"/>
</dbReference>
<dbReference type="UniPathway" id="UPA00094"/>
<dbReference type="PANTHER" id="PTHR43775">
    <property type="entry name" value="FATTY ACID SYNTHASE"/>
    <property type="match status" value="1"/>
</dbReference>
<dbReference type="InterPro" id="IPR018201">
    <property type="entry name" value="Ketoacyl_synth_AS"/>
</dbReference>
<dbReference type="FunFam" id="3.40.50.720:FF:000209">
    <property type="entry name" value="Polyketide synthase Pks12"/>
    <property type="match status" value="1"/>
</dbReference>
<keyword evidence="7" id="KW-0511">Multifunctional enzyme</keyword>
<evidence type="ECO:0000259" key="12">
    <source>
        <dbReference type="PROSITE" id="PS50075"/>
    </source>
</evidence>
<evidence type="ECO:0000256" key="1">
    <source>
        <dbReference type="ARBA" id="ARBA00005194"/>
    </source>
</evidence>
<dbReference type="SUPFAM" id="SSF52151">
    <property type="entry name" value="FabD/lysophospholipase-like"/>
    <property type="match status" value="1"/>
</dbReference>
<feature type="active site" description="Proton donor; for dehydratase activity" evidence="10">
    <location>
        <position position="1088"/>
    </location>
</feature>
<dbReference type="Pfam" id="PF02801">
    <property type="entry name" value="Ketoacyl-synt_C"/>
    <property type="match status" value="1"/>
</dbReference>
<organism evidence="15 16">
    <name type="scientific">Halomonas lysinitropha</name>
    <dbReference type="NCBI Taxonomy" id="2607506"/>
    <lineage>
        <taxon>Bacteria</taxon>
        <taxon>Pseudomonadati</taxon>
        <taxon>Pseudomonadota</taxon>
        <taxon>Gammaproteobacteria</taxon>
        <taxon>Oceanospirillales</taxon>
        <taxon>Halomonadaceae</taxon>
        <taxon>Halomonas</taxon>
    </lineage>
</organism>
<comment type="function">
    <text evidence="9">Involved in production of the polyketide antibiotic thailandamide.</text>
</comment>
<dbReference type="CDD" id="cd05195">
    <property type="entry name" value="enoyl_red"/>
    <property type="match status" value="1"/>
</dbReference>
<dbReference type="InterPro" id="IPR057326">
    <property type="entry name" value="KR_dom"/>
</dbReference>
<dbReference type="InterPro" id="IPR009081">
    <property type="entry name" value="PP-bd_ACP"/>
</dbReference>
<dbReference type="SUPFAM" id="SSF51735">
    <property type="entry name" value="NAD(P)-binding Rossmann-fold domains"/>
    <property type="match status" value="3"/>
</dbReference>
<dbReference type="InterPro" id="IPR020841">
    <property type="entry name" value="PKS_Beta-ketoAc_synthase_dom"/>
</dbReference>
<dbReference type="SMART" id="SM00827">
    <property type="entry name" value="PKS_AT"/>
    <property type="match status" value="1"/>
</dbReference>
<dbReference type="SMART" id="SM00829">
    <property type="entry name" value="PKS_ER"/>
    <property type="match status" value="1"/>
</dbReference>
<dbReference type="CDD" id="cd08955">
    <property type="entry name" value="KR_2_FAS_SDR_x"/>
    <property type="match status" value="1"/>
</dbReference>
<evidence type="ECO:0000256" key="4">
    <source>
        <dbReference type="ARBA" id="ARBA00022553"/>
    </source>
</evidence>
<feature type="domain" description="Ketosynthase family 3 (KS3)" evidence="13">
    <location>
        <begin position="2"/>
        <end position="422"/>
    </location>
</feature>
<evidence type="ECO:0000256" key="9">
    <source>
        <dbReference type="ARBA" id="ARBA00054155"/>
    </source>
</evidence>
<keyword evidence="6" id="KW-0521">NADP</keyword>
<evidence type="ECO:0000256" key="2">
    <source>
        <dbReference type="ARBA" id="ARBA00006484"/>
    </source>
</evidence>
<sequence length="2507" mass="271790">MSRRVAIIGAAHRFPGTTPEAFWQDLKAEKDLVTHVAEDRWSQEAFRHPDRRHPGTSVSFAAGTLGDIACFDAGFFSISPREAAHMDPQQRMLLELAWEAIEGAGLPASQLRGSNCGVFVGIASLDYSYRMTDDMAAIDASTATGNTSSIASNRLSYMFDLHGPSMSIDTACSSSMVAFHQACQAIRSGETDMALAGGISLHLHPYGFIIFSKASMLSANGRCRVFDESSDGYVRSEGAGLFLLKDYARAMADGDPILAVVAGSAVNTDGHKSGLTVPNPEAQVALMRQAYQQADICPDEIDYLEAHGTGTAVGDPIETRAIGEALAQHRTSPLPIGSVKSNVGHLETASGVAGLAKALYSLRHREVPATIGIRKLNPNIRFNEWNLEVVTRARPLKPRGRLVIGVNSFGFGGANAHVILESPPQAAVTVPPQASGPLPLRLSAHGEPALRALASRLTAWLGESDDDLYDIAHTLYCRRDPLRDGALLFAEDKAEAAAMLAAFADPDREDPADIACGVRLTKPSAPAFVYTGNGCQWERMGADLLAGSPVFAAAVDEVDALFRRHGDFSLRAELEGRHHEGPDGGSRMALTEIAQPSLFAIQVGLTRLLQHHGIEPAAVTGHSVGEVAAAWACGALSLPDAVKVIYYRSHYQGKTRGQGEMSAVAMSADEIRELLAEGAHEGVTLAGINSPKGVTLAGDPEALSRLERQLEARGIFVRRLPLDYAFHSPAMDPIEAGVIASLADIAPQTERLPYISTVTGARLAGVELAAEYWWQNIRQPVRFDAAIRSLVDEGTRLFIEIGAHPILRRYLSDALHGVGDDGLVLGTLEREQPAQACLTRTVGQALLSGMPHSDERWFPVKGRLVDLPRYPWQRERYWVAPTGDSQGLLDRYYEHPLLGYRLAQQPDTWESQLDTGRLPWLGDHVVGDAAVFPGAGFVELALAAARHRGDSALVDIEELEIRAPLMLDAPHGRRMRLHFAPQDGRIEIRSREPLAEDEWQLNAVARVMEQSRGFLLRRAAPVLPVRRPDITLSDHLAEAERLGLRYGPAFQAISEAWREGDSILGRIAPPAALHEGLDTQYLHPGILDSAFQLFIPLLAREARDAGIEDDGLAFVPVRVGRLQYLAEAGTPAVARARLGKRAPHSFTADFELFDDQGRAVAVLSETRFKAIRLRRQRHQHVSYLDVRLTPAPRRNAIEALEPEALYAAMPGLIDDFARLTGQRYATEVAPLLDGLADAFAARAVRRLAGGGDLSHGRYRELSRAHLGAAPLLDQLLRQLEAAGRLQATEHGWRPSDADSVEPEAIWQLLVRDYPDYFPPVQRLGRFGLHLDGLLSGEENAATLGLDADVLAQLTQQLPGAAGWQAIAGALQQALPRVLAALPPGQRLRLLEAGSAAPALGERLCDLLDPDCCDYTALTVGEQAHHQAEQLRERFPLIDVESLDAPADYRPPRAQLALVSLEPGHRERSRRLLESLAPRLAPGGQLLVLGIQPSAWLDTLLATPGLEDDGARLEATEQADVIAELEALGAEDIQALPLEGEAPGVYLIHARWAPAQPAERTPVEPNQDTAPAIQLVTDAAHRELARRLAAGLQARGRQATITDAYHDRDGATHCVDLRQGEARCEHALAWAHDLEPLGEAASLWLITRGVAEMWVNGEWSKVRSEESGVRGEGSGVNGEELPGPDAALWGFGRSLANEANGYAVRLLDLPQGELDEAVIDALLDELTAPDAETEISLDARGRRFATRLRSLPVPGPSPEAGQPARQAMSLGFELPGQLRHLAWRPHPLTEPDRDEVEVRVQASGLNFRDVMFTLGLLSDEAIENGFAGPTLGLEFSGVVAAVGPGVEDLAVGDAVVGFGPASFSDRLVARRQAVAPIPAGVSFAAAATIPTTFFTVYYALKHLARLAPGEHVLIHGAAGGVGIAAIQVAQWLGAEIHASVGSAEKRDFLRLMGIERLYDSRALTFAEEILEATDGRGVDVVLNSLAGEAINQNLRSLRPFGRFLELGKRDFYENTHIGLRPFRNNLSYFGIDSDQLMKERPELTAELFGEMMALFQDGTLTPMPYTAFSSQQVVEAFRYMQQARQIGKVVVTHEQALTPNSTPRPGSERLTLPAEASYLVTGGLGGFGLASARWLASRGARHLILVGRSGAASDEARAGVAALEAQGVEVVAAACDITDRAALTRLLDECRNRLPPLRGVIHAATVIDDGLIRNLDPERIRRVLAPKIEGARHLDALTRHERLDFFVMYSSATTLFGNPGQANYVAANHWLEALAAARRHQGLPATCLRWGAIEDVGFLARHTRTRDALQERLGGSALRSEDALRILERLLLHHADRLGGPSLGVLELEWPALARFLPTADSPRFDEIARQSEDDGRTYDDGENLAEQFANLPPEELHEAVTDLLRVELAAILLIDEEKIDVYRSVYDMGFDSLMGVELMTAIESRIGVQVPVMVLGEASSLDKLAGVLIHRLQSNEPAEDADDEARLADLASRHGSEELSESTEKGL</sequence>
<reference evidence="15 16" key="1">
    <citation type="submission" date="2019-09" db="EMBL/GenBank/DDBJ databases">
        <authorList>
            <person name="Criscuolo A."/>
        </authorList>
    </citation>
    <scope>NUCLEOTIDE SEQUENCE [LARGE SCALE GENOMIC DNA]</scope>
    <source>
        <strain evidence="16">3(2)</strain>
    </source>
</reference>
<dbReference type="SMART" id="SM00826">
    <property type="entry name" value="PKS_DH"/>
    <property type="match status" value="1"/>
</dbReference>
<dbReference type="Pfam" id="PF08659">
    <property type="entry name" value="KR"/>
    <property type="match status" value="1"/>
</dbReference>
<dbReference type="EC" id="2.3.1.94" evidence="15"/>
<dbReference type="InterPro" id="IPR014031">
    <property type="entry name" value="Ketoacyl_synth_C"/>
</dbReference>
<dbReference type="SMART" id="SM01294">
    <property type="entry name" value="PKS_PP_betabranch"/>
    <property type="match status" value="1"/>
</dbReference>
<dbReference type="InterPro" id="IPR013149">
    <property type="entry name" value="ADH-like_C"/>
</dbReference>
<feature type="region of interest" description="Disordered" evidence="11">
    <location>
        <begin position="2475"/>
        <end position="2507"/>
    </location>
</feature>
<evidence type="ECO:0000313" key="15">
    <source>
        <dbReference type="EMBL" id="VVZ95761.1"/>
    </source>
</evidence>
<dbReference type="InterPro" id="IPR016036">
    <property type="entry name" value="Malonyl_transacylase_ACP-bd"/>
</dbReference>
<comment type="pathway">
    <text evidence="1">Lipid metabolism; fatty acid biosynthesis.</text>
</comment>
<evidence type="ECO:0000259" key="14">
    <source>
        <dbReference type="PROSITE" id="PS52019"/>
    </source>
</evidence>
<keyword evidence="8 15" id="KW-0012">Acyltransferase</keyword>
<feature type="domain" description="Carrier" evidence="12">
    <location>
        <begin position="2395"/>
        <end position="2472"/>
    </location>
</feature>
<dbReference type="InterPro" id="IPR029063">
    <property type="entry name" value="SAM-dependent_MTases_sf"/>
</dbReference>
<dbReference type="PROSITE" id="PS00606">
    <property type="entry name" value="KS3_1"/>
    <property type="match status" value="1"/>
</dbReference>
<dbReference type="Pfam" id="PF21089">
    <property type="entry name" value="PKS_DH_N"/>
    <property type="match status" value="1"/>
</dbReference>
<dbReference type="InterPro" id="IPR036291">
    <property type="entry name" value="NAD(P)-bd_dom_sf"/>
</dbReference>
<dbReference type="PROSITE" id="PS50075">
    <property type="entry name" value="CARRIER"/>
    <property type="match status" value="1"/>
</dbReference>
<feature type="active site" description="Proton acceptor; for dehydratase activity" evidence="10">
    <location>
        <position position="924"/>
    </location>
</feature>
<keyword evidence="16" id="KW-1185">Reference proteome</keyword>
<dbReference type="InterPro" id="IPR016035">
    <property type="entry name" value="Acyl_Trfase/lysoPLipase"/>
</dbReference>
<dbReference type="InterPro" id="IPR011032">
    <property type="entry name" value="GroES-like_sf"/>
</dbReference>
<dbReference type="FunFam" id="3.40.366.10:FF:000002">
    <property type="entry name" value="Probable polyketide synthase 2"/>
    <property type="match status" value="1"/>
</dbReference>
<feature type="region of interest" description="N-terminal hotdog fold" evidence="10">
    <location>
        <begin position="895"/>
        <end position="1014"/>
    </location>
</feature>
<dbReference type="Pfam" id="PF00550">
    <property type="entry name" value="PP-binding"/>
    <property type="match status" value="1"/>
</dbReference>
<evidence type="ECO:0000256" key="10">
    <source>
        <dbReference type="PROSITE-ProRule" id="PRU01363"/>
    </source>
</evidence>
<keyword evidence="4" id="KW-0597">Phosphoprotein</keyword>
<gene>
    <name evidence="15" type="primary">eryA</name>
    <name evidence="15" type="ORF">HALO32_01840</name>
</gene>
<dbReference type="Gene3D" id="1.10.1200.10">
    <property type="entry name" value="ACP-like"/>
    <property type="match status" value="1"/>
</dbReference>
<dbReference type="Gene3D" id="3.30.70.3290">
    <property type="match status" value="1"/>
</dbReference>
<dbReference type="InterPro" id="IPR049552">
    <property type="entry name" value="PKS_DH_N"/>
</dbReference>
<dbReference type="GO" id="GO:0004312">
    <property type="term" value="F:fatty acid synthase activity"/>
    <property type="evidence" value="ECO:0007669"/>
    <property type="project" value="TreeGrafter"/>
</dbReference>
<evidence type="ECO:0000256" key="3">
    <source>
        <dbReference type="ARBA" id="ARBA00022450"/>
    </source>
</evidence>
<dbReference type="SMART" id="SM00825">
    <property type="entry name" value="PKS_KS"/>
    <property type="match status" value="1"/>
</dbReference>
<evidence type="ECO:0000256" key="11">
    <source>
        <dbReference type="SAM" id="MobiDB-lite"/>
    </source>
</evidence>
<dbReference type="SUPFAM" id="SSF53901">
    <property type="entry name" value="Thiolase-like"/>
    <property type="match status" value="1"/>
</dbReference>
<dbReference type="SMART" id="SM00822">
    <property type="entry name" value="PKS_KR"/>
    <property type="match status" value="1"/>
</dbReference>
<dbReference type="InterPro" id="IPR014030">
    <property type="entry name" value="Ketoacyl_synth_N"/>
</dbReference>
<dbReference type="InterPro" id="IPR013154">
    <property type="entry name" value="ADH-like_N"/>
</dbReference>